<dbReference type="Pfam" id="PF01250">
    <property type="entry name" value="Ribosomal_S6"/>
    <property type="match status" value="1"/>
</dbReference>
<keyword evidence="2" id="KW-0687">Ribonucleoprotein</keyword>
<dbReference type="InterPro" id="IPR000529">
    <property type="entry name" value="Ribosomal_bS6"/>
</dbReference>
<dbReference type="GO" id="GO:0005737">
    <property type="term" value="C:cytoplasm"/>
    <property type="evidence" value="ECO:0007669"/>
    <property type="project" value="UniProtKB-ARBA"/>
</dbReference>
<proteinExistence type="inferred from homology"/>
<keyword evidence="3" id="KW-1185">Reference proteome</keyword>
<dbReference type="CDD" id="cd15465">
    <property type="entry name" value="bS6_mito"/>
    <property type="match status" value="1"/>
</dbReference>
<accession>A0AAE0BZ14</accession>
<gene>
    <name evidence="2" type="ORF">CYMTET_45034</name>
</gene>
<dbReference type="PANTHER" id="PTHR21011:SF1">
    <property type="entry name" value="SMALL RIBOSOMAL SUBUNIT PROTEIN BS6M"/>
    <property type="match status" value="1"/>
</dbReference>
<organism evidence="2 3">
    <name type="scientific">Cymbomonas tetramitiformis</name>
    <dbReference type="NCBI Taxonomy" id="36881"/>
    <lineage>
        <taxon>Eukaryota</taxon>
        <taxon>Viridiplantae</taxon>
        <taxon>Chlorophyta</taxon>
        <taxon>Pyramimonadophyceae</taxon>
        <taxon>Pyramimonadales</taxon>
        <taxon>Pyramimonadaceae</taxon>
        <taxon>Cymbomonas</taxon>
    </lineage>
</organism>
<reference evidence="2 3" key="1">
    <citation type="journal article" date="2015" name="Genome Biol. Evol.">
        <title>Comparative Genomics of a Bacterivorous Green Alga Reveals Evolutionary Causalities and Consequences of Phago-Mixotrophic Mode of Nutrition.</title>
        <authorList>
            <person name="Burns J.A."/>
            <person name="Paasch A."/>
            <person name="Narechania A."/>
            <person name="Kim E."/>
        </authorList>
    </citation>
    <scope>NUCLEOTIDE SEQUENCE [LARGE SCALE GENOMIC DNA]</scope>
    <source>
        <strain evidence="2 3">PLY_AMNH</strain>
    </source>
</reference>
<dbReference type="NCBIfam" id="TIGR00166">
    <property type="entry name" value="S6"/>
    <property type="match status" value="1"/>
</dbReference>
<dbReference type="GO" id="GO:0070181">
    <property type="term" value="F:small ribosomal subunit rRNA binding"/>
    <property type="evidence" value="ECO:0007669"/>
    <property type="project" value="TreeGrafter"/>
</dbReference>
<comment type="similarity">
    <text evidence="1">Belongs to the bacterial ribosomal protein bS6 family.</text>
</comment>
<name>A0AAE0BZ14_9CHLO</name>
<dbReference type="GO" id="GO:0005840">
    <property type="term" value="C:ribosome"/>
    <property type="evidence" value="ECO:0007669"/>
    <property type="project" value="UniProtKB-KW"/>
</dbReference>
<dbReference type="Gene3D" id="3.30.70.60">
    <property type="match status" value="1"/>
</dbReference>
<evidence type="ECO:0000313" key="2">
    <source>
        <dbReference type="EMBL" id="KAK3245396.1"/>
    </source>
</evidence>
<protein>
    <submittedName>
        <fullName evidence="2">28S ribosomal protein S6, mitochondrial</fullName>
    </submittedName>
</protein>
<evidence type="ECO:0000256" key="1">
    <source>
        <dbReference type="ARBA" id="ARBA00009512"/>
    </source>
</evidence>
<dbReference type="GO" id="GO:0006412">
    <property type="term" value="P:translation"/>
    <property type="evidence" value="ECO:0007669"/>
    <property type="project" value="InterPro"/>
</dbReference>
<comment type="caution">
    <text evidence="2">The sequence shown here is derived from an EMBL/GenBank/DDBJ whole genome shotgun (WGS) entry which is preliminary data.</text>
</comment>
<dbReference type="GO" id="GO:0003735">
    <property type="term" value="F:structural constituent of ribosome"/>
    <property type="evidence" value="ECO:0007669"/>
    <property type="project" value="InterPro"/>
</dbReference>
<dbReference type="AlphaFoldDB" id="A0AAE0BZ14"/>
<dbReference type="InterPro" id="IPR035980">
    <property type="entry name" value="Ribosomal_bS6_sf"/>
</dbReference>
<dbReference type="SUPFAM" id="SSF54995">
    <property type="entry name" value="Ribosomal protein S6"/>
    <property type="match status" value="1"/>
</dbReference>
<sequence>MPLYELMYMVKPAVKLPQLFEFARQAGKEVISKGGVITKITSYGRPALAYPIKKPGARYEEAHIMQMNFMLNSKELKEIRHTLSTDERILRWMILKHSKFPSQVTFHRYLKKLDHDAFLTDETVQELEKVVGPFEEVDK</sequence>
<dbReference type="InterPro" id="IPR020814">
    <property type="entry name" value="Ribosomal_S6_plastid/chlpt"/>
</dbReference>
<dbReference type="HAMAP" id="MF_00360">
    <property type="entry name" value="Ribosomal_bS6"/>
    <property type="match status" value="1"/>
</dbReference>
<evidence type="ECO:0000313" key="3">
    <source>
        <dbReference type="Proteomes" id="UP001190700"/>
    </source>
</evidence>
<dbReference type="PANTHER" id="PTHR21011">
    <property type="entry name" value="MITOCHONDRIAL 28S RIBOSOMAL PROTEIN S6"/>
    <property type="match status" value="1"/>
</dbReference>
<dbReference type="EMBL" id="LGRX02030680">
    <property type="protein sequence ID" value="KAK3245396.1"/>
    <property type="molecule type" value="Genomic_DNA"/>
</dbReference>
<keyword evidence="2" id="KW-0689">Ribosomal protein</keyword>
<dbReference type="Proteomes" id="UP001190700">
    <property type="component" value="Unassembled WGS sequence"/>
</dbReference>
<dbReference type="InterPro" id="IPR014717">
    <property type="entry name" value="Transl_elong_EF1B/ribsomal_bS6"/>
</dbReference>